<sequence>MDIDTLAPGKTTTLDDCPILPTANISRLAITAECTYNNKAKKQIRLHIISSHDGLNYDTND</sequence>
<protein>
    <submittedName>
        <fullName evidence="1">Uncharacterized protein</fullName>
    </submittedName>
</protein>
<feature type="non-terminal residue" evidence="1">
    <location>
        <position position="61"/>
    </location>
</feature>
<organism evidence="1">
    <name type="scientific">marine sediment metagenome</name>
    <dbReference type="NCBI Taxonomy" id="412755"/>
    <lineage>
        <taxon>unclassified sequences</taxon>
        <taxon>metagenomes</taxon>
        <taxon>ecological metagenomes</taxon>
    </lineage>
</organism>
<evidence type="ECO:0000313" key="1">
    <source>
        <dbReference type="EMBL" id="GAI85820.1"/>
    </source>
</evidence>
<dbReference type="EMBL" id="BARW01007221">
    <property type="protein sequence ID" value="GAI85820.1"/>
    <property type="molecule type" value="Genomic_DNA"/>
</dbReference>
<reference evidence="1" key="1">
    <citation type="journal article" date="2014" name="Front. Microbiol.">
        <title>High frequency of phylogenetically diverse reductive dehalogenase-homologous genes in deep subseafloor sedimentary metagenomes.</title>
        <authorList>
            <person name="Kawai M."/>
            <person name="Futagami T."/>
            <person name="Toyoda A."/>
            <person name="Takaki Y."/>
            <person name="Nishi S."/>
            <person name="Hori S."/>
            <person name="Arai W."/>
            <person name="Tsubouchi T."/>
            <person name="Morono Y."/>
            <person name="Uchiyama I."/>
            <person name="Ito T."/>
            <person name="Fujiyama A."/>
            <person name="Inagaki F."/>
            <person name="Takami H."/>
        </authorList>
    </citation>
    <scope>NUCLEOTIDE SEQUENCE</scope>
    <source>
        <strain evidence="1">Expedition CK06-06</strain>
    </source>
</reference>
<proteinExistence type="predicted"/>
<gene>
    <name evidence="1" type="ORF">S12H4_15082</name>
</gene>
<name>X1TDY6_9ZZZZ</name>
<comment type="caution">
    <text evidence="1">The sequence shown here is derived from an EMBL/GenBank/DDBJ whole genome shotgun (WGS) entry which is preliminary data.</text>
</comment>
<dbReference type="AlphaFoldDB" id="X1TDY6"/>
<accession>X1TDY6</accession>